<protein>
    <recommendedName>
        <fullName evidence="3">Nudix hydrolase domain-containing protein</fullName>
    </recommendedName>
</protein>
<dbReference type="AlphaFoldDB" id="A0AAE1DCW4"/>
<proteinExistence type="predicted"/>
<evidence type="ECO:0000313" key="2">
    <source>
        <dbReference type="Proteomes" id="UP001283361"/>
    </source>
</evidence>
<gene>
    <name evidence="1" type="ORF">RRG08_026335</name>
</gene>
<name>A0AAE1DCW4_9GAST</name>
<organism evidence="1 2">
    <name type="scientific">Elysia crispata</name>
    <name type="common">lettuce slug</name>
    <dbReference type="NCBI Taxonomy" id="231223"/>
    <lineage>
        <taxon>Eukaryota</taxon>
        <taxon>Metazoa</taxon>
        <taxon>Spiralia</taxon>
        <taxon>Lophotrochozoa</taxon>
        <taxon>Mollusca</taxon>
        <taxon>Gastropoda</taxon>
        <taxon>Heterobranchia</taxon>
        <taxon>Euthyneura</taxon>
        <taxon>Panpulmonata</taxon>
        <taxon>Sacoglossa</taxon>
        <taxon>Placobranchoidea</taxon>
        <taxon>Plakobranchidae</taxon>
        <taxon>Elysia</taxon>
    </lineage>
</organism>
<comment type="caution">
    <text evidence="1">The sequence shown here is derived from an EMBL/GenBank/DDBJ whole genome shotgun (WGS) entry which is preliminary data.</text>
</comment>
<dbReference type="InterPro" id="IPR015797">
    <property type="entry name" value="NUDIX_hydrolase-like_dom_sf"/>
</dbReference>
<dbReference type="Proteomes" id="UP001283361">
    <property type="component" value="Unassembled WGS sequence"/>
</dbReference>
<reference evidence="1" key="1">
    <citation type="journal article" date="2023" name="G3 (Bethesda)">
        <title>A reference genome for the long-term kleptoplast-retaining sea slug Elysia crispata morphotype clarki.</title>
        <authorList>
            <person name="Eastman K.E."/>
            <person name="Pendleton A.L."/>
            <person name="Shaikh M.A."/>
            <person name="Suttiyut T."/>
            <person name="Ogas R."/>
            <person name="Tomko P."/>
            <person name="Gavelis G."/>
            <person name="Widhalm J.R."/>
            <person name="Wisecaver J.H."/>
        </authorList>
    </citation>
    <scope>NUCLEOTIDE SEQUENCE</scope>
    <source>
        <strain evidence="1">ECLA1</strain>
    </source>
</reference>
<evidence type="ECO:0000313" key="1">
    <source>
        <dbReference type="EMBL" id="KAK3765871.1"/>
    </source>
</evidence>
<evidence type="ECO:0008006" key="3">
    <source>
        <dbReference type="Google" id="ProtNLM"/>
    </source>
</evidence>
<sequence length="110" mass="12933">MKQDIINQQNELQKSTTIIKTRFAIHTFFYQRSTKLQYEFIRQRTIRGSDKKSGMRDEIDESDIDAALREAEEEIGLPRSAVTILGLEFNKEYIKNNMSFSDQMIGKTEY</sequence>
<dbReference type="SUPFAM" id="SSF55811">
    <property type="entry name" value="Nudix"/>
    <property type="match status" value="1"/>
</dbReference>
<accession>A0AAE1DCW4</accession>
<dbReference type="EMBL" id="JAWDGP010004277">
    <property type="protein sequence ID" value="KAK3765871.1"/>
    <property type="molecule type" value="Genomic_DNA"/>
</dbReference>
<keyword evidence="2" id="KW-1185">Reference proteome</keyword>
<dbReference type="Gene3D" id="3.90.79.10">
    <property type="entry name" value="Nucleoside Triphosphate Pyrophosphohydrolase"/>
    <property type="match status" value="1"/>
</dbReference>